<evidence type="ECO:0008006" key="4">
    <source>
        <dbReference type="Google" id="ProtNLM"/>
    </source>
</evidence>
<feature type="region of interest" description="Disordered" evidence="1">
    <location>
        <begin position="74"/>
        <end position="122"/>
    </location>
</feature>
<reference evidence="3" key="1">
    <citation type="submission" date="2014-09" db="EMBL/GenBank/DDBJ databases">
        <authorList>
            <person name="Magalhaes I.L.F."/>
            <person name="Oliveira U."/>
            <person name="Santos F.R."/>
            <person name="Vidigal T.H.D.A."/>
            <person name="Brescovit A.D."/>
            <person name="Santos A.J."/>
        </authorList>
    </citation>
    <scope>NUCLEOTIDE SEQUENCE</scope>
    <source>
        <tissue evidence="3">Shoot tissue taken approximately 20 cm above the soil surface</tissue>
    </source>
</reference>
<protein>
    <recommendedName>
        <fullName evidence="4">Secreted protein</fullName>
    </recommendedName>
</protein>
<dbReference type="AlphaFoldDB" id="A0A0A9F7C6"/>
<evidence type="ECO:0000313" key="3">
    <source>
        <dbReference type="EMBL" id="JAE08960.1"/>
    </source>
</evidence>
<reference evidence="3" key="2">
    <citation type="journal article" date="2015" name="Data Brief">
        <title>Shoot transcriptome of the giant reed, Arundo donax.</title>
        <authorList>
            <person name="Barrero R.A."/>
            <person name="Guerrero F.D."/>
            <person name="Moolhuijzen P."/>
            <person name="Goolsby J.A."/>
            <person name="Tidwell J."/>
            <person name="Bellgard S.E."/>
            <person name="Bellgard M.I."/>
        </authorList>
    </citation>
    <scope>NUCLEOTIDE SEQUENCE</scope>
    <source>
        <tissue evidence="3">Shoot tissue taken approximately 20 cm above the soil surface</tissue>
    </source>
</reference>
<organism evidence="3">
    <name type="scientific">Arundo donax</name>
    <name type="common">Giant reed</name>
    <name type="synonym">Donax arundinaceus</name>
    <dbReference type="NCBI Taxonomy" id="35708"/>
    <lineage>
        <taxon>Eukaryota</taxon>
        <taxon>Viridiplantae</taxon>
        <taxon>Streptophyta</taxon>
        <taxon>Embryophyta</taxon>
        <taxon>Tracheophyta</taxon>
        <taxon>Spermatophyta</taxon>
        <taxon>Magnoliopsida</taxon>
        <taxon>Liliopsida</taxon>
        <taxon>Poales</taxon>
        <taxon>Poaceae</taxon>
        <taxon>PACMAD clade</taxon>
        <taxon>Arundinoideae</taxon>
        <taxon>Arundineae</taxon>
        <taxon>Arundo</taxon>
    </lineage>
</organism>
<feature type="signal peptide" evidence="2">
    <location>
        <begin position="1"/>
        <end position="20"/>
    </location>
</feature>
<evidence type="ECO:0000256" key="2">
    <source>
        <dbReference type="SAM" id="SignalP"/>
    </source>
</evidence>
<dbReference type="EMBL" id="GBRH01188936">
    <property type="protein sequence ID" value="JAE08960.1"/>
    <property type="molecule type" value="Transcribed_RNA"/>
</dbReference>
<evidence type="ECO:0000256" key="1">
    <source>
        <dbReference type="SAM" id="MobiDB-lite"/>
    </source>
</evidence>
<feature type="compositionally biased region" description="Basic and acidic residues" evidence="1">
    <location>
        <begin position="93"/>
        <end position="105"/>
    </location>
</feature>
<sequence>MFLYFLGLVLWTSPSAPTAAQYLRQPSADEGSDVSGGIGFLGQDPVFAEFVFPRRQSTCYSSARVHEGIPQPRRLELGARERQRRRAVGGVAGEHRAAAQREARRQAQRTRSLLIRQVSDRE</sequence>
<feature type="chain" id="PRO_5002044404" description="Secreted protein" evidence="2">
    <location>
        <begin position="21"/>
        <end position="122"/>
    </location>
</feature>
<proteinExistence type="predicted"/>
<accession>A0A0A9F7C6</accession>
<keyword evidence="2" id="KW-0732">Signal</keyword>
<name>A0A0A9F7C6_ARUDO</name>